<dbReference type="AlphaFoldDB" id="A0A2T0LSF9"/>
<dbReference type="Proteomes" id="UP000238362">
    <property type="component" value="Unassembled WGS sequence"/>
</dbReference>
<dbReference type="RefSeq" id="WP_181193349.1">
    <property type="nucleotide sequence ID" value="NZ_PVNH01000007.1"/>
</dbReference>
<reference evidence="1 2" key="1">
    <citation type="submission" date="2018-03" db="EMBL/GenBank/DDBJ databases">
        <title>Genomic Encyclopedia of Type Strains, Phase III (KMG-III): the genomes of soil and plant-associated and newly described type strains.</title>
        <authorList>
            <person name="Whitman W."/>
        </authorList>
    </citation>
    <scope>NUCLEOTIDE SEQUENCE [LARGE SCALE GENOMIC DNA]</scope>
    <source>
        <strain evidence="1 2">CGMCC 4.7125</strain>
    </source>
</reference>
<protein>
    <submittedName>
        <fullName evidence="1">Uncharacterized protein</fullName>
    </submittedName>
</protein>
<accession>A0A2T0LSF9</accession>
<evidence type="ECO:0000313" key="2">
    <source>
        <dbReference type="Proteomes" id="UP000238362"/>
    </source>
</evidence>
<sequence length="83" mass="8524">MDTTNHRTLAMLRAVAAGRGQVSCSSEPDLFVDGVPCCDQYAAHALTHDGLVRPGRPGLVGQRVPAVLTEAGRVLLGGTVAAA</sequence>
<keyword evidence="2" id="KW-1185">Reference proteome</keyword>
<organism evidence="1 2">
    <name type="scientific">Prauserella shujinwangii</name>
    <dbReference type="NCBI Taxonomy" id="1453103"/>
    <lineage>
        <taxon>Bacteria</taxon>
        <taxon>Bacillati</taxon>
        <taxon>Actinomycetota</taxon>
        <taxon>Actinomycetes</taxon>
        <taxon>Pseudonocardiales</taxon>
        <taxon>Pseudonocardiaceae</taxon>
        <taxon>Prauserella</taxon>
    </lineage>
</organism>
<comment type="caution">
    <text evidence="1">The sequence shown here is derived from an EMBL/GenBank/DDBJ whole genome shotgun (WGS) entry which is preliminary data.</text>
</comment>
<proteinExistence type="predicted"/>
<name>A0A2T0LSF9_9PSEU</name>
<gene>
    <name evidence="1" type="ORF">B0I33_107173</name>
</gene>
<dbReference type="EMBL" id="PVNH01000007">
    <property type="protein sequence ID" value="PRX46596.1"/>
    <property type="molecule type" value="Genomic_DNA"/>
</dbReference>
<evidence type="ECO:0000313" key="1">
    <source>
        <dbReference type="EMBL" id="PRX46596.1"/>
    </source>
</evidence>